<evidence type="ECO:0000313" key="1">
    <source>
        <dbReference type="EMBL" id="MDT0302926.1"/>
    </source>
</evidence>
<proteinExistence type="predicted"/>
<organism evidence="1 2">
    <name type="scientific">Streptomonospora wellingtoniae</name>
    <dbReference type="NCBI Taxonomy" id="3075544"/>
    <lineage>
        <taxon>Bacteria</taxon>
        <taxon>Bacillati</taxon>
        <taxon>Actinomycetota</taxon>
        <taxon>Actinomycetes</taxon>
        <taxon>Streptosporangiales</taxon>
        <taxon>Nocardiopsidaceae</taxon>
        <taxon>Streptomonospora</taxon>
    </lineage>
</organism>
<dbReference type="EMBL" id="JAVREK010000011">
    <property type="protein sequence ID" value="MDT0302926.1"/>
    <property type="molecule type" value="Genomic_DNA"/>
</dbReference>
<evidence type="ECO:0000313" key="2">
    <source>
        <dbReference type="Proteomes" id="UP001183226"/>
    </source>
</evidence>
<name>A0ABU2KUF5_9ACTN</name>
<sequence length="67" mass="7270">MSEIGTYDITGLVTCALCDWRGHTRIGGASAAGLLTLHRMDAHRAEYLAAHPEAAPYLPEIEETTDE</sequence>
<accession>A0ABU2KUF5</accession>
<evidence type="ECO:0008006" key="3">
    <source>
        <dbReference type="Google" id="ProtNLM"/>
    </source>
</evidence>
<reference evidence="2" key="1">
    <citation type="submission" date="2023-07" db="EMBL/GenBank/DDBJ databases">
        <title>30 novel species of actinomycetes from the DSMZ collection.</title>
        <authorList>
            <person name="Nouioui I."/>
        </authorList>
    </citation>
    <scope>NUCLEOTIDE SEQUENCE [LARGE SCALE GENOMIC DNA]</scope>
    <source>
        <strain evidence="2">DSM 45055</strain>
    </source>
</reference>
<dbReference type="RefSeq" id="WP_311545410.1">
    <property type="nucleotide sequence ID" value="NZ_JAVREK010000011.1"/>
</dbReference>
<protein>
    <recommendedName>
        <fullName evidence="3">Cysteine-rich CPCC domain-containing protein</fullName>
    </recommendedName>
</protein>
<comment type="caution">
    <text evidence="1">The sequence shown here is derived from an EMBL/GenBank/DDBJ whole genome shotgun (WGS) entry which is preliminary data.</text>
</comment>
<keyword evidence="2" id="KW-1185">Reference proteome</keyword>
<dbReference type="Proteomes" id="UP001183226">
    <property type="component" value="Unassembled WGS sequence"/>
</dbReference>
<gene>
    <name evidence="1" type="ORF">RM446_12455</name>
</gene>